<dbReference type="InterPro" id="IPR004875">
    <property type="entry name" value="DDE_SF_endonuclease_dom"/>
</dbReference>
<gene>
    <name evidence="3" type="ORF">Egran_03202</name>
</gene>
<dbReference type="AlphaFoldDB" id="A0A232LY76"/>
<evidence type="ECO:0000256" key="1">
    <source>
        <dbReference type="ARBA" id="ARBA00023125"/>
    </source>
</evidence>
<dbReference type="PANTHER" id="PTHR19303:SF73">
    <property type="entry name" value="PROTEIN PDC2"/>
    <property type="match status" value="1"/>
</dbReference>
<comment type="caution">
    <text evidence="3">The sequence shown here is derived from an EMBL/GenBank/DDBJ whole genome shotgun (WGS) entry which is preliminary data.</text>
</comment>
<dbReference type="PANTHER" id="PTHR19303">
    <property type="entry name" value="TRANSPOSON"/>
    <property type="match status" value="1"/>
</dbReference>
<sequence length="180" mass="20722">MDSGKMFLPNRKKRRTEAFPIIELALYEWHCRAERKITLSGNGLIERAKKFWIALAPIHYPNTEEPKWSPGWLAGFKTRFGIKFRAQHGELGSALLLDVELEIATILETSSKYELRDRYNADQTGLFWRFVPDGGLSTEDVPGQKKKKDRVTVMMTTNADGSDKTKLWYVGKAKEPRAFR</sequence>
<name>A0A232LY76_9EURO</name>
<dbReference type="InterPro" id="IPR009057">
    <property type="entry name" value="Homeodomain-like_sf"/>
</dbReference>
<dbReference type="Pfam" id="PF03184">
    <property type="entry name" value="DDE_1"/>
    <property type="match status" value="1"/>
</dbReference>
<evidence type="ECO:0000259" key="2">
    <source>
        <dbReference type="PROSITE" id="PS51253"/>
    </source>
</evidence>
<evidence type="ECO:0000313" key="3">
    <source>
        <dbReference type="EMBL" id="OXV09034.1"/>
    </source>
</evidence>
<dbReference type="GO" id="GO:0005634">
    <property type="term" value="C:nucleus"/>
    <property type="evidence" value="ECO:0007669"/>
    <property type="project" value="TreeGrafter"/>
</dbReference>
<dbReference type="EMBL" id="NPHW01003740">
    <property type="protein sequence ID" value="OXV09034.1"/>
    <property type="molecule type" value="Genomic_DNA"/>
</dbReference>
<evidence type="ECO:0000313" key="4">
    <source>
        <dbReference type="Proteomes" id="UP000243515"/>
    </source>
</evidence>
<organism evidence="3 4">
    <name type="scientific">Elaphomyces granulatus</name>
    <dbReference type="NCBI Taxonomy" id="519963"/>
    <lineage>
        <taxon>Eukaryota</taxon>
        <taxon>Fungi</taxon>
        <taxon>Dikarya</taxon>
        <taxon>Ascomycota</taxon>
        <taxon>Pezizomycotina</taxon>
        <taxon>Eurotiomycetes</taxon>
        <taxon>Eurotiomycetidae</taxon>
        <taxon>Eurotiales</taxon>
        <taxon>Elaphomycetaceae</taxon>
        <taxon>Elaphomyces</taxon>
    </lineage>
</organism>
<dbReference type="InterPro" id="IPR050863">
    <property type="entry name" value="CenT-Element_Derived"/>
</dbReference>
<dbReference type="SUPFAM" id="SSF46689">
    <property type="entry name" value="Homeodomain-like"/>
    <property type="match status" value="1"/>
</dbReference>
<keyword evidence="4" id="KW-1185">Reference proteome</keyword>
<feature type="domain" description="HTH CENPB-type" evidence="2">
    <location>
        <begin position="10"/>
        <end position="86"/>
    </location>
</feature>
<dbReference type="InterPro" id="IPR006600">
    <property type="entry name" value="HTH_CenpB_DNA-bd_dom"/>
</dbReference>
<protein>
    <recommendedName>
        <fullName evidence="2">HTH CENPB-type domain-containing protein</fullName>
    </recommendedName>
</protein>
<reference evidence="3 4" key="1">
    <citation type="journal article" date="2015" name="Environ. Microbiol.">
        <title>Metagenome sequence of Elaphomyces granulatus from sporocarp tissue reveals Ascomycota ectomycorrhizal fingerprints of genome expansion and a Proteobacteria-rich microbiome.</title>
        <authorList>
            <person name="Quandt C.A."/>
            <person name="Kohler A."/>
            <person name="Hesse C.N."/>
            <person name="Sharpton T.J."/>
            <person name="Martin F."/>
            <person name="Spatafora J.W."/>
        </authorList>
    </citation>
    <scope>NUCLEOTIDE SEQUENCE [LARGE SCALE GENOMIC DNA]</scope>
    <source>
        <strain evidence="3 4">OSC145934</strain>
    </source>
</reference>
<dbReference type="GO" id="GO:0003677">
    <property type="term" value="F:DNA binding"/>
    <property type="evidence" value="ECO:0007669"/>
    <property type="project" value="UniProtKB-KW"/>
</dbReference>
<dbReference type="SMART" id="SM00674">
    <property type="entry name" value="CENPB"/>
    <property type="match status" value="1"/>
</dbReference>
<keyword evidence="1" id="KW-0238">DNA-binding</keyword>
<proteinExistence type="predicted"/>
<dbReference type="Proteomes" id="UP000243515">
    <property type="component" value="Unassembled WGS sequence"/>
</dbReference>
<dbReference type="Pfam" id="PF03221">
    <property type="entry name" value="HTH_Tnp_Tc5"/>
    <property type="match status" value="1"/>
</dbReference>
<dbReference type="PROSITE" id="PS51253">
    <property type="entry name" value="HTH_CENPB"/>
    <property type="match status" value="1"/>
</dbReference>
<accession>A0A232LY76</accession>
<dbReference type="OrthoDB" id="125347at2759"/>
<dbReference type="Gene3D" id="1.10.10.60">
    <property type="entry name" value="Homeodomain-like"/>
    <property type="match status" value="1"/>
</dbReference>